<dbReference type="Pfam" id="PF02403">
    <property type="entry name" value="Seryl_tRNA_N"/>
    <property type="match status" value="1"/>
</dbReference>
<keyword evidence="3" id="KW-0648">Protein biosynthesis</keyword>
<dbReference type="PANTHER" id="PTHR43697">
    <property type="entry name" value="SERYL-TRNA SYNTHETASE"/>
    <property type="match status" value="1"/>
</dbReference>
<evidence type="ECO:0000259" key="6">
    <source>
        <dbReference type="Pfam" id="PF02403"/>
    </source>
</evidence>
<evidence type="ECO:0000256" key="3">
    <source>
        <dbReference type="ARBA" id="ARBA00022917"/>
    </source>
</evidence>
<sequence>MLDIKLIRESPEVVRQALEKRGNTFALENILETDEHHRHLLRQVELLRSQHNQVSKQLGTTKEKPPQLIAEMRKLGEQISALQQETSQ</sequence>
<evidence type="ECO:0000256" key="5">
    <source>
        <dbReference type="ARBA" id="ARBA00048823"/>
    </source>
</evidence>
<evidence type="ECO:0000256" key="1">
    <source>
        <dbReference type="ARBA" id="ARBA00010728"/>
    </source>
</evidence>
<reference evidence="7" key="1">
    <citation type="journal article" date="2014" name="Front. Microbiol.">
        <title>High frequency of phylogenetically diverse reductive dehalogenase-homologous genes in deep subseafloor sedimentary metagenomes.</title>
        <authorList>
            <person name="Kawai M."/>
            <person name="Futagami T."/>
            <person name="Toyoda A."/>
            <person name="Takaki Y."/>
            <person name="Nishi S."/>
            <person name="Hori S."/>
            <person name="Arai W."/>
            <person name="Tsubouchi T."/>
            <person name="Morono Y."/>
            <person name="Uchiyama I."/>
            <person name="Ito T."/>
            <person name="Fujiyama A."/>
            <person name="Inagaki F."/>
            <person name="Takami H."/>
        </authorList>
    </citation>
    <scope>NUCLEOTIDE SEQUENCE</scope>
    <source>
        <strain evidence="7">Expedition CK06-06</strain>
    </source>
</reference>
<gene>
    <name evidence="7" type="ORF">S03H2_48609</name>
</gene>
<dbReference type="Gene3D" id="1.10.287.40">
    <property type="entry name" value="Serine-tRNA synthetase, tRNA binding domain"/>
    <property type="match status" value="1"/>
</dbReference>
<keyword evidence="2" id="KW-0963">Cytoplasm</keyword>
<comment type="similarity">
    <text evidence="1">Belongs to the class-II aminoacyl-tRNA synthetase family. Type-1 seryl-tRNA synthetase subfamily.</text>
</comment>
<dbReference type="AlphaFoldDB" id="X1I8Z2"/>
<evidence type="ECO:0000313" key="7">
    <source>
        <dbReference type="EMBL" id="GAH65760.1"/>
    </source>
</evidence>
<dbReference type="InterPro" id="IPR042103">
    <property type="entry name" value="SerRS_1_N_sf"/>
</dbReference>
<evidence type="ECO:0000256" key="4">
    <source>
        <dbReference type="ARBA" id="ARBA00047929"/>
    </source>
</evidence>
<dbReference type="InterPro" id="IPR010978">
    <property type="entry name" value="tRNA-bd_arm"/>
</dbReference>
<comment type="caution">
    <text evidence="7">The sequence shown here is derived from an EMBL/GenBank/DDBJ whole genome shotgun (WGS) entry which is preliminary data.</text>
</comment>
<comment type="catalytic activity">
    <reaction evidence="5">
        <text>tRNA(Ser) + L-serine + ATP = L-seryl-tRNA(Ser) + AMP + diphosphate + H(+)</text>
        <dbReference type="Rhea" id="RHEA:12292"/>
        <dbReference type="Rhea" id="RHEA-COMP:9669"/>
        <dbReference type="Rhea" id="RHEA-COMP:9703"/>
        <dbReference type="ChEBI" id="CHEBI:15378"/>
        <dbReference type="ChEBI" id="CHEBI:30616"/>
        <dbReference type="ChEBI" id="CHEBI:33019"/>
        <dbReference type="ChEBI" id="CHEBI:33384"/>
        <dbReference type="ChEBI" id="CHEBI:78442"/>
        <dbReference type="ChEBI" id="CHEBI:78533"/>
        <dbReference type="ChEBI" id="CHEBI:456215"/>
        <dbReference type="EC" id="6.1.1.11"/>
    </reaction>
</comment>
<comment type="catalytic activity">
    <reaction evidence="4">
        <text>tRNA(Sec) + L-serine + ATP = L-seryl-tRNA(Sec) + AMP + diphosphate + H(+)</text>
        <dbReference type="Rhea" id="RHEA:42580"/>
        <dbReference type="Rhea" id="RHEA-COMP:9742"/>
        <dbReference type="Rhea" id="RHEA-COMP:10128"/>
        <dbReference type="ChEBI" id="CHEBI:15378"/>
        <dbReference type="ChEBI" id="CHEBI:30616"/>
        <dbReference type="ChEBI" id="CHEBI:33019"/>
        <dbReference type="ChEBI" id="CHEBI:33384"/>
        <dbReference type="ChEBI" id="CHEBI:78442"/>
        <dbReference type="ChEBI" id="CHEBI:78533"/>
        <dbReference type="ChEBI" id="CHEBI:456215"/>
        <dbReference type="EC" id="6.1.1.11"/>
    </reaction>
</comment>
<name>X1I8Z2_9ZZZZ</name>
<dbReference type="GO" id="GO:0004828">
    <property type="term" value="F:serine-tRNA ligase activity"/>
    <property type="evidence" value="ECO:0007669"/>
    <property type="project" value="UniProtKB-EC"/>
</dbReference>
<organism evidence="7">
    <name type="scientific">marine sediment metagenome</name>
    <dbReference type="NCBI Taxonomy" id="412755"/>
    <lineage>
        <taxon>unclassified sequences</taxon>
        <taxon>metagenomes</taxon>
        <taxon>ecological metagenomes</taxon>
    </lineage>
</organism>
<feature type="non-terminal residue" evidence="7">
    <location>
        <position position="88"/>
    </location>
</feature>
<dbReference type="EMBL" id="BARU01030660">
    <property type="protein sequence ID" value="GAH65760.1"/>
    <property type="molecule type" value="Genomic_DNA"/>
</dbReference>
<dbReference type="GO" id="GO:0006412">
    <property type="term" value="P:translation"/>
    <property type="evidence" value="ECO:0007669"/>
    <property type="project" value="UniProtKB-KW"/>
</dbReference>
<dbReference type="PANTHER" id="PTHR43697:SF1">
    <property type="entry name" value="SERINE--TRNA LIGASE"/>
    <property type="match status" value="1"/>
</dbReference>
<feature type="domain" description="Serine-tRNA synthetase type1 N-terminal" evidence="6">
    <location>
        <begin position="1"/>
        <end position="87"/>
    </location>
</feature>
<proteinExistence type="inferred from homology"/>
<accession>X1I8Z2</accession>
<evidence type="ECO:0000256" key="2">
    <source>
        <dbReference type="ARBA" id="ARBA00022490"/>
    </source>
</evidence>
<protein>
    <recommendedName>
        <fullName evidence="6">Serine-tRNA synthetase type1 N-terminal domain-containing protein</fullName>
    </recommendedName>
</protein>
<dbReference type="GO" id="GO:0000166">
    <property type="term" value="F:nucleotide binding"/>
    <property type="evidence" value="ECO:0007669"/>
    <property type="project" value="InterPro"/>
</dbReference>
<dbReference type="SUPFAM" id="SSF46589">
    <property type="entry name" value="tRNA-binding arm"/>
    <property type="match status" value="1"/>
</dbReference>
<dbReference type="InterPro" id="IPR015866">
    <property type="entry name" value="Ser-tRNA-synth_1_N"/>
</dbReference>